<evidence type="ECO:0000313" key="10">
    <source>
        <dbReference type="EMBL" id="KZL74681.1"/>
    </source>
</evidence>
<keyword evidence="2 7" id="KW-0812">Transmembrane</keyword>
<dbReference type="EMBL" id="LFIV01000030">
    <property type="protein sequence ID" value="KZL74681.1"/>
    <property type="molecule type" value="Genomic_DNA"/>
</dbReference>
<feature type="chain" id="PRO_5007881244" evidence="8">
    <location>
        <begin position="18"/>
        <end position="429"/>
    </location>
</feature>
<feature type="transmembrane region" description="Helical" evidence="7">
    <location>
        <begin position="155"/>
        <end position="175"/>
    </location>
</feature>
<feature type="transmembrane region" description="Helical" evidence="7">
    <location>
        <begin position="187"/>
        <end position="204"/>
    </location>
</feature>
<comment type="similarity">
    <text evidence="5">Belongs to the SAT4 family.</text>
</comment>
<protein>
    <submittedName>
        <fullName evidence="10">Integral membrane protein</fullName>
    </submittedName>
</protein>
<feature type="transmembrane region" description="Helical" evidence="7">
    <location>
        <begin position="298"/>
        <end position="320"/>
    </location>
</feature>
<keyword evidence="3 7" id="KW-1133">Transmembrane helix</keyword>
<evidence type="ECO:0000256" key="4">
    <source>
        <dbReference type="ARBA" id="ARBA00023136"/>
    </source>
</evidence>
<feature type="compositionally biased region" description="Polar residues" evidence="6">
    <location>
        <begin position="364"/>
        <end position="375"/>
    </location>
</feature>
<keyword evidence="11" id="KW-1185">Reference proteome</keyword>
<feature type="domain" description="Rhodopsin" evidence="9">
    <location>
        <begin position="89"/>
        <end position="325"/>
    </location>
</feature>
<feature type="compositionally biased region" description="Basic and acidic residues" evidence="6">
    <location>
        <begin position="392"/>
        <end position="401"/>
    </location>
</feature>
<evidence type="ECO:0000256" key="2">
    <source>
        <dbReference type="ARBA" id="ARBA00022692"/>
    </source>
</evidence>
<evidence type="ECO:0000313" key="11">
    <source>
        <dbReference type="Proteomes" id="UP000076552"/>
    </source>
</evidence>
<proteinExistence type="inferred from homology"/>
<keyword evidence="8" id="KW-0732">Signal</keyword>
<feature type="region of interest" description="Disordered" evidence="6">
    <location>
        <begin position="359"/>
        <end position="429"/>
    </location>
</feature>
<evidence type="ECO:0000256" key="3">
    <source>
        <dbReference type="ARBA" id="ARBA00022989"/>
    </source>
</evidence>
<evidence type="ECO:0000256" key="6">
    <source>
        <dbReference type="SAM" id="MobiDB-lite"/>
    </source>
</evidence>
<comment type="subcellular location">
    <subcellularLocation>
        <location evidence="1">Membrane</location>
        <topology evidence="1">Multi-pass membrane protein</topology>
    </subcellularLocation>
</comment>
<feature type="transmembrane region" description="Helical" evidence="7">
    <location>
        <begin position="74"/>
        <end position="93"/>
    </location>
</feature>
<feature type="transmembrane region" description="Helical" evidence="7">
    <location>
        <begin position="260"/>
        <end position="278"/>
    </location>
</feature>
<evidence type="ECO:0000256" key="8">
    <source>
        <dbReference type="SAM" id="SignalP"/>
    </source>
</evidence>
<organism evidence="10 11">
    <name type="scientific">Colletotrichum tofieldiae</name>
    <dbReference type="NCBI Taxonomy" id="708197"/>
    <lineage>
        <taxon>Eukaryota</taxon>
        <taxon>Fungi</taxon>
        <taxon>Dikarya</taxon>
        <taxon>Ascomycota</taxon>
        <taxon>Pezizomycotina</taxon>
        <taxon>Sordariomycetes</taxon>
        <taxon>Hypocreomycetidae</taxon>
        <taxon>Glomerellales</taxon>
        <taxon>Glomerellaceae</taxon>
        <taxon>Colletotrichum</taxon>
        <taxon>Colletotrichum spaethianum species complex</taxon>
    </lineage>
</organism>
<dbReference type="Proteomes" id="UP000076552">
    <property type="component" value="Unassembled WGS sequence"/>
</dbReference>
<gene>
    <name evidence="10" type="ORF">CT0861_07997</name>
</gene>
<feature type="transmembrane region" description="Helical" evidence="7">
    <location>
        <begin position="105"/>
        <end position="135"/>
    </location>
</feature>
<feature type="compositionally biased region" description="Acidic residues" evidence="6">
    <location>
        <begin position="406"/>
        <end position="415"/>
    </location>
</feature>
<evidence type="ECO:0000256" key="1">
    <source>
        <dbReference type="ARBA" id="ARBA00004141"/>
    </source>
</evidence>
<evidence type="ECO:0000259" key="9">
    <source>
        <dbReference type="Pfam" id="PF20684"/>
    </source>
</evidence>
<dbReference type="GO" id="GO:0016020">
    <property type="term" value="C:membrane"/>
    <property type="evidence" value="ECO:0007669"/>
    <property type="project" value="UniProtKB-SubCell"/>
</dbReference>
<dbReference type="PANTHER" id="PTHR33048">
    <property type="entry name" value="PTH11-LIKE INTEGRAL MEMBRANE PROTEIN (AFU_ORTHOLOGUE AFUA_5G11245)"/>
    <property type="match status" value="1"/>
</dbReference>
<feature type="transmembrane region" description="Helical" evidence="7">
    <location>
        <begin position="224"/>
        <end position="248"/>
    </location>
</feature>
<reference evidence="10 11" key="1">
    <citation type="submission" date="2015-06" db="EMBL/GenBank/DDBJ databases">
        <title>Survival trade-offs in plant roots during colonization by closely related pathogenic and mutualistic fungi.</title>
        <authorList>
            <person name="Hacquard S."/>
            <person name="Kracher B."/>
            <person name="Hiruma K."/>
            <person name="Weinman A."/>
            <person name="Muench P."/>
            <person name="Garrido Oter R."/>
            <person name="Ver Loren van Themaat E."/>
            <person name="Dallerey J.-F."/>
            <person name="Damm U."/>
            <person name="Henrissat B."/>
            <person name="Lespinet O."/>
            <person name="Thon M."/>
            <person name="Kemen E."/>
            <person name="McHardy A.C."/>
            <person name="Schulze-Lefert P."/>
            <person name="O'Connell R.J."/>
        </authorList>
    </citation>
    <scope>NUCLEOTIDE SEQUENCE [LARGE SCALE GENOMIC DNA]</scope>
    <source>
        <strain evidence="10 11">0861</strain>
    </source>
</reference>
<feature type="signal peptide" evidence="8">
    <location>
        <begin position="1"/>
        <end position="17"/>
    </location>
</feature>
<dbReference type="Pfam" id="PF20684">
    <property type="entry name" value="Fung_rhodopsin"/>
    <property type="match status" value="1"/>
</dbReference>
<name>A0A166VKK5_9PEZI</name>
<dbReference type="AlphaFoldDB" id="A0A166VKK5"/>
<sequence length="429" mass="47642">MQVGVLLLIAATARAAANPDSDSTSPIILLSATPACAHESRNVYREPANSEIKLISQQLCRKYPKQERRRFSKIFTIGLPALTTITVALRCVARLQVTTQLWWDDWAALVALGFIIVMSGLGLASANLGFGFHYWDIEPRNGMAILKIMYAQQMFYIFVQVFAKASICCFYSRVFISKRFQLATKSFMIFLFVHGLMFLLLLVFQCSPIQSIWDRSIEGRCLNITAIVYGGAACSILEDIVLIIMPIPELLKLQLGKKKKLALVFMFGLGSFACVASMVRLQYLVSFADSVDPTWENIMAIIWSAVELNLAIICGSLPALRPLLKQIPVFLITAKSAARKSGSGRRSHGQSATANIKSHALHDFSTQSSPRNTPPKSDLPRHFGSSSTAYNKDSHLTREMGIDPGSTEDFDLEELEMGREDWAVQKQTS</sequence>
<dbReference type="PANTHER" id="PTHR33048:SF131">
    <property type="entry name" value="INTEGRAL MEMBRANE PROTEIN"/>
    <property type="match status" value="1"/>
</dbReference>
<dbReference type="STRING" id="708197.A0A166VKK5"/>
<comment type="caution">
    <text evidence="10">The sequence shown here is derived from an EMBL/GenBank/DDBJ whole genome shotgun (WGS) entry which is preliminary data.</text>
</comment>
<evidence type="ECO:0000256" key="7">
    <source>
        <dbReference type="SAM" id="Phobius"/>
    </source>
</evidence>
<dbReference type="InterPro" id="IPR049326">
    <property type="entry name" value="Rhodopsin_dom_fungi"/>
</dbReference>
<evidence type="ECO:0000256" key="5">
    <source>
        <dbReference type="ARBA" id="ARBA00038359"/>
    </source>
</evidence>
<dbReference type="InterPro" id="IPR052337">
    <property type="entry name" value="SAT4-like"/>
</dbReference>
<keyword evidence="4 7" id="KW-0472">Membrane</keyword>
<accession>A0A166VKK5</accession>